<dbReference type="Proteomes" id="UP001501442">
    <property type="component" value="Unassembled WGS sequence"/>
</dbReference>
<feature type="transmembrane region" description="Helical" evidence="6">
    <location>
        <begin position="314"/>
        <end position="335"/>
    </location>
</feature>
<dbReference type="InterPro" id="IPR020846">
    <property type="entry name" value="MFS_dom"/>
</dbReference>
<name>A0ABP8U8Q2_9ACTN</name>
<dbReference type="CDD" id="cd17321">
    <property type="entry name" value="MFS_MMR_MDR_like"/>
    <property type="match status" value="1"/>
</dbReference>
<evidence type="ECO:0000259" key="7">
    <source>
        <dbReference type="PROSITE" id="PS50850"/>
    </source>
</evidence>
<feature type="domain" description="Major facilitator superfamily (MFS) profile" evidence="7">
    <location>
        <begin position="20"/>
        <end position="469"/>
    </location>
</feature>
<keyword evidence="3 6" id="KW-1133">Transmembrane helix</keyword>
<keyword evidence="4 6" id="KW-0472">Membrane</keyword>
<dbReference type="PROSITE" id="PS50850">
    <property type="entry name" value="MFS"/>
    <property type="match status" value="1"/>
</dbReference>
<dbReference type="PANTHER" id="PTHR42718:SF39">
    <property type="entry name" value="ACTINORHODIN TRANSPORTER-RELATED"/>
    <property type="match status" value="1"/>
</dbReference>
<sequence>MTTTLERPVHRRTAAPGWAPLLVLLTGTFITTLDFFIVNVAIPATQRDLHAGPAAIQFIVAGFGLALAAGLITGGRLGDLYGRRRMYALGLGLFTLASLACGLAPTAGVLIGARVVQGAAAALLMPQVLAIVNTVYTGEHRARAFNAYGLAMGLGGVFGQLIGGLLIHADVAGLGWRAIFLINVPIGVVAVPAALKVVPESRAGNGTRLDPVGAALVSTGLVLVVLPLVMGRQQGWPLWTWLCLAAAPAVLAVFVLHQRRIGERALVHLPLFRGRAFAAGVGLALVSQLAVASFFLVLALYLQDGHGLSALQSGLIFVPLGVGYFASSGVAARAAARLGHRVLALGALTLAAGYGLLAATAAETGTAGNVAWLIPGLVVAGVGMGLLLSPLAAVALSEVDHRHAASASGVVSTALQSGGAIGVAVVGVAYYNVLGAGRYTAAFTVSLLIIAAICCVTAAITRSLPSRRSAPTGSPRTASGAEHLAG</sequence>
<dbReference type="InterPro" id="IPR011701">
    <property type="entry name" value="MFS"/>
</dbReference>
<evidence type="ECO:0000256" key="2">
    <source>
        <dbReference type="ARBA" id="ARBA00022692"/>
    </source>
</evidence>
<dbReference type="Pfam" id="PF07690">
    <property type="entry name" value="MFS_1"/>
    <property type="match status" value="1"/>
</dbReference>
<evidence type="ECO:0000256" key="3">
    <source>
        <dbReference type="ARBA" id="ARBA00022989"/>
    </source>
</evidence>
<dbReference type="EMBL" id="BAABHK010000004">
    <property type="protein sequence ID" value="GAA4626343.1"/>
    <property type="molecule type" value="Genomic_DNA"/>
</dbReference>
<proteinExistence type="predicted"/>
<feature type="transmembrane region" description="Helical" evidence="6">
    <location>
        <begin position="439"/>
        <end position="460"/>
    </location>
</feature>
<feature type="transmembrane region" description="Helical" evidence="6">
    <location>
        <begin position="21"/>
        <end position="42"/>
    </location>
</feature>
<feature type="region of interest" description="Disordered" evidence="5">
    <location>
        <begin position="465"/>
        <end position="486"/>
    </location>
</feature>
<dbReference type="InterPro" id="IPR036259">
    <property type="entry name" value="MFS_trans_sf"/>
</dbReference>
<keyword evidence="2 6" id="KW-0812">Transmembrane</keyword>
<feature type="transmembrane region" description="Helical" evidence="6">
    <location>
        <begin position="86"/>
        <end position="111"/>
    </location>
</feature>
<dbReference type="RefSeq" id="WP_345431808.1">
    <property type="nucleotide sequence ID" value="NZ_BAABHK010000004.1"/>
</dbReference>
<feature type="transmembrane region" description="Helical" evidence="6">
    <location>
        <begin position="174"/>
        <end position="197"/>
    </location>
</feature>
<dbReference type="Gene3D" id="1.20.1250.20">
    <property type="entry name" value="MFS general substrate transporter like domains"/>
    <property type="match status" value="1"/>
</dbReference>
<dbReference type="Gene3D" id="1.20.1720.10">
    <property type="entry name" value="Multidrug resistance protein D"/>
    <property type="match status" value="1"/>
</dbReference>
<feature type="compositionally biased region" description="Polar residues" evidence="5">
    <location>
        <begin position="465"/>
        <end position="477"/>
    </location>
</feature>
<dbReference type="SUPFAM" id="SSF103473">
    <property type="entry name" value="MFS general substrate transporter"/>
    <property type="match status" value="1"/>
</dbReference>
<feature type="transmembrane region" description="Helical" evidence="6">
    <location>
        <begin position="209"/>
        <end position="230"/>
    </location>
</feature>
<evidence type="ECO:0000256" key="6">
    <source>
        <dbReference type="SAM" id="Phobius"/>
    </source>
</evidence>
<protein>
    <submittedName>
        <fullName evidence="8">MFS transporter</fullName>
    </submittedName>
</protein>
<feature type="transmembrane region" description="Helical" evidence="6">
    <location>
        <begin position="277"/>
        <end position="302"/>
    </location>
</feature>
<feature type="transmembrane region" description="Helical" evidence="6">
    <location>
        <begin position="374"/>
        <end position="397"/>
    </location>
</feature>
<evidence type="ECO:0000313" key="9">
    <source>
        <dbReference type="Proteomes" id="UP001501442"/>
    </source>
</evidence>
<feature type="transmembrane region" description="Helical" evidence="6">
    <location>
        <begin position="236"/>
        <end position="256"/>
    </location>
</feature>
<comment type="subcellular location">
    <subcellularLocation>
        <location evidence="1">Cell membrane</location>
        <topology evidence="1">Multi-pass membrane protein</topology>
    </subcellularLocation>
</comment>
<dbReference type="PANTHER" id="PTHR42718">
    <property type="entry name" value="MAJOR FACILITATOR SUPERFAMILY MULTIDRUG TRANSPORTER MFSC"/>
    <property type="match status" value="1"/>
</dbReference>
<evidence type="ECO:0000256" key="1">
    <source>
        <dbReference type="ARBA" id="ARBA00004651"/>
    </source>
</evidence>
<keyword evidence="9" id="KW-1185">Reference proteome</keyword>
<evidence type="ECO:0000256" key="4">
    <source>
        <dbReference type="ARBA" id="ARBA00023136"/>
    </source>
</evidence>
<organism evidence="8 9">
    <name type="scientific">Actinoallomurus vinaceus</name>
    <dbReference type="NCBI Taxonomy" id="1080074"/>
    <lineage>
        <taxon>Bacteria</taxon>
        <taxon>Bacillati</taxon>
        <taxon>Actinomycetota</taxon>
        <taxon>Actinomycetes</taxon>
        <taxon>Streptosporangiales</taxon>
        <taxon>Thermomonosporaceae</taxon>
        <taxon>Actinoallomurus</taxon>
    </lineage>
</organism>
<evidence type="ECO:0000313" key="8">
    <source>
        <dbReference type="EMBL" id="GAA4626343.1"/>
    </source>
</evidence>
<feature type="transmembrane region" description="Helical" evidence="6">
    <location>
        <begin position="54"/>
        <end position="74"/>
    </location>
</feature>
<comment type="caution">
    <text evidence="8">The sequence shown here is derived from an EMBL/GenBank/DDBJ whole genome shotgun (WGS) entry which is preliminary data.</text>
</comment>
<feature type="transmembrane region" description="Helical" evidence="6">
    <location>
        <begin position="117"/>
        <end position="136"/>
    </location>
</feature>
<gene>
    <name evidence="8" type="ORF">GCM10023196_034210</name>
</gene>
<feature type="transmembrane region" description="Helical" evidence="6">
    <location>
        <begin position="342"/>
        <end position="362"/>
    </location>
</feature>
<evidence type="ECO:0000256" key="5">
    <source>
        <dbReference type="SAM" id="MobiDB-lite"/>
    </source>
</evidence>
<feature type="transmembrane region" description="Helical" evidence="6">
    <location>
        <begin position="148"/>
        <end position="168"/>
    </location>
</feature>
<dbReference type="PRINTS" id="PR01036">
    <property type="entry name" value="TCRTETB"/>
</dbReference>
<reference evidence="9" key="1">
    <citation type="journal article" date="2019" name="Int. J. Syst. Evol. Microbiol.">
        <title>The Global Catalogue of Microorganisms (GCM) 10K type strain sequencing project: providing services to taxonomists for standard genome sequencing and annotation.</title>
        <authorList>
            <consortium name="The Broad Institute Genomics Platform"/>
            <consortium name="The Broad Institute Genome Sequencing Center for Infectious Disease"/>
            <person name="Wu L."/>
            <person name="Ma J."/>
        </authorList>
    </citation>
    <scope>NUCLEOTIDE SEQUENCE [LARGE SCALE GENOMIC DNA]</scope>
    <source>
        <strain evidence="9">JCM 17939</strain>
    </source>
</reference>
<accession>A0ABP8U8Q2</accession>
<feature type="transmembrane region" description="Helical" evidence="6">
    <location>
        <begin position="409"/>
        <end position="433"/>
    </location>
</feature>